<reference evidence="5 6" key="2">
    <citation type="submission" date="2019-01" db="EMBL/GenBank/DDBJ databases">
        <authorList>
            <person name="Li Y."/>
        </authorList>
    </citation>
    <scope>NUCLEOTIDE SEQUENCE [LARGE SCALE GENOMIC DNA]</scope>
    <source>
        <strain evidence="5 6">D19-10-3-21</strain>
    </source>
</reference>
<evidence type="ECO:0000256" key="1">
    <source>
        <dbReference type="ARBA" id="ARBA00022729"/>
    </source>
</evidence>
<comment type="caution">
    <text evidence="5">The sequence shown here is derived from an EMBL/GenBank/DDBJ whole genome shotgun (WGS) entry which is preliminary data.</text>
</comment>
<dbReference type="InterPro" id="IPR050955">
    <property type="entry name" value="Plant_Biomass_Hydrol_Est"/>
</dbReference>
<feature type="domain" description="Esterase Ig-like N-terminal" evidence="4">
    <location>
        <begin position="35"/>
        <end position="178"/>
    </location>
</feature>
<evidence type="ECO:0000313" key="6">
    <source>
        <dbReference type="Proteomes" id="UP000285295"/>
    </source>
</evidence>
<proteinExistence type="predicted"/>
<dbReference type="EMBL" id="SAUX01000008">
    <property type="protein sequence ID" value="RWR30361.1"/>
    <property type="molecule type" value="Genomic_DNA"/>
</dbReference>
<evidence type="ECO:0000256" key="3">
    <source>
        <dbReference type="SAM" id="SignalP"/>
    </source>
</evidence>
<dbReference type="InterPro" id="IPR006311">
    <property type="entry name" value="TAT_signal"/>
</dbReference>
<dbReference type="RefSeq" id="WP_128237017.1">
    <property type="nucleotide sequence ID" value="NZ_SAUX01000008.1"/>
</dbReference>
<feature type="signal peptide" evidence="3">
    <location>
        <begin position="1"/>
        <end position="26"/>
    </location>
</feature>
<dbReference type="OrthoDB" id="9764953at2"/>
<organism evidence="5 6">
    <name type="scientific">Paenirhodobacter populi</name>
    <dbReference type="NCBI Taxonomy" id="2306993"/>
    <lineage>
        <taxon>Bacteria</taxon>
        <taxon>Pseudomonadati</taxon>
        <taxon>Pseudomonadota</taxon>
        <taxon>Alphaproteobacteria</taxon>
        <taxon>Rhodobacterales</taxon>
        <taxon>Rhodobacter group</taxon>
        <taxon>Paenirhodobacter</taxon>
    </lineage>
</organism>
<keyword evidence="1 3" id="KW-0732">Signal</keyword>
<name>A0A443KC20_9RHOB</name>
<evidence type="ECO:0000259" key="4">
    <source>
        <dbReference type="Pfam" id="PF18435"/>
    </source>
</evidence>
<evidence type="ECO:0000313" key="5">
    <source>
        <dbReference type="EMBL" id="RWR30361.1"/>
    </source>
</evidence>
<dbReference type="AlphaFoldDB" id="A0A443KC20"/>
<dbReference type="PANTHER" id="PTHR43037">
    <property type="entry name" value="UNNAMED PRODUCT-RELATED"/>
    <property type="match status" value="1"/>
</dbReference>
<feature type="compositionally biased region" description="Gly residues" evidence="2">
    <location>
        <begin position="116"/>
        <end position="146"/>
    </location>
</feature>
<sequence length="460" mass="48341">MPTRRDFLILSAGAGAVLTVAAPAFAHDAHGHAKSVTAITEVFGDGVRLTAVAIEYNGTVKGEALTAGSFAVESRTVTGAFTSTSADPADRAAEGPFVIVTLSPEDVNAPLAVKTGGNGAPDGKGGPGNGGNGGPGGPGGKGGPGQAGDIPTYDTTYPPASATVLQSGPVALVSGHVMEGSTTPFETTKVENLIVDDFRQLEFNDPETGKLLRYNLFVPKDYDPARRYPLVLFMHDAGATSDVTRTTLFQGLGAICWASPADQAARPAFVLAPQFAEIIADDDSKTSDALDATINLIRALAGEYSIDTDRLYTTGQSGGCMMSIAMNIKYPEFFAASFLVAGQWDPELVRPMAKAKLWILVSQDDSKAFPGQNAITEVLEAEGAKISRATWDARWTAGEFRTAFDAIDAEASPINYVTFAPGTVIPEGETGAGASGHRNTWRVAYTIEPIREWIFRQSKA</sequence>
<dbReference type="PROSITE" id="PS51318">
    <property type="entry name" value="TAT"/>
    <property type="match status" value="1"/>
</dbReference>
<dbReference type="PANTHER" id="PTHR43037:SF1">
    <property type="entry name" value="BLL1128 PROTEIN"/>
    <property type="match status" value="1"/>
</dbReference>
<gene>
    <name evidence="5" type="ORF">D2T31_08040</name>
</gene>
<feature type="region of interest" description="Disordered" evidence="2">
    <location>
        <begin position="110"/>
        <end position="161"/>
    </location>
</feature>
<dbReference type="SUPFAM" id="SSF53474">
    <property type="entry name" value="alpha/beta-Hydrolases"/>
    <property type="match status" value="1"/>
</dbReference>
<accession>A0A443KC20</accession>
<dbReference type="Proteomes" id="UP000285295">
    <property type="component" value="Unassembled WGS sequence"/>
</dbReference>
<dbReference type="InterPro" id="IPR041172">
    <property type="entry name" value="EstA_Ig-like_N"/>
</dbReference>
<dbReference type="Gene3D" id="2.60.40.2180">
    <property type="match status" value="1"/>
</dbReference>
<protein>
    <submittedName>
        <fullName evidence="5">Peptidase</fullName>
    </submittedName>
</protein>
<dbReference type="InterPro" id="IPR029058">
    <property type="entry name" value="AB_hydrolase_fold"/>
</dbReference>
<evidence type="ECO:0000256" key="2">
    <source>
        <dbReference type="SAM" id="MobiDB-lite"/>
    </source>
</evidence>
<reference evidence="5 6" key="1">
    <citation type="submission" date="2019-01" db="EMBL/GenBank/DDBJ databases">
        <title>Sinorhodobacter populi sp. nov. isolated from the symptomatic bark tissue of Populus euramericana canker.</title>
        <authorList>
            <person name="Xu G."/>
        </authorList>
    </citation>
    <scope>NUCLEOTIDE SEQUENCE [LARGE SCALE GENOMIC DNA]</scope>
    <source>
        <strain evidence="5 6">D19-10-3-21</strain>
    </source>
</reference>
<feature type="chain" id="PRO_5019383023" evidence="3">
    <location>
        <begin position="27"/>
        <end position="460"/>
    </location>
</feature>
<dbReference type="Pfam" id="PF18435">
    <property type="entry name" value="EstA_Ig_like"/>
    <property type="match status" value="1"/>
</dbReference>
<dbReference type="Gene3D" id="3.40.50.1820">
    <property type="entry name" value="alpha/beta hydrolase"/>
    <property type="match status" value="1"/>
</dbReference>